<protein>
    <recommendedName>
        <fullName evidence="4">Ketoreductase domain-containing protein</fullName>
    </recommendedName>
</protein>
<dbReference type="PANTHER" id="PTHR42879:SF2">
    <property type="entry name" value="3-OXOACYL-[ACYL-CARRIER-PROTEIN] REDUCTASE FABG"/>
    <property type="match status" value="1"/>
</dbReference>
<dbReference type="Pfam" id="PF00106">
    <property type="entry name" value="adh_short"/>
    <property type="match status" value="1"/>
</dbReference>
<evidence type="ECO:0000256" key="3">
    <source>
        <dbReference type="RuleBase" id="RU000363"/>
    </source>
</evidence>
<dbReference type="PROSITE" id="PS00061">
    <property type="entry name" value="ADH_SHORT"/>
    <property type="match status" value="1"/>
</dbReference>
<dbReference type="PRINTS" id="PR00080">
    <property type="entry name" value="SDRFAMILY"/>
</dbReference>
<dbReference type="AlphaFoldDB" id="A0A318LHX2"/>
<dbReference type="Gene3D" id="3.40.50.720">
    <property type="entry name" value="NAD(P)-binding Rossmann-like Domain"/>
    <property type="match status" value="1"/>
</dbReference>
<dbReference type="PANTHER" id="PTHR42879">
    <property type="entry name" value="3-OXOACYL-(ACYL-CARRIER-PROTEIN) REDUCTASE"/>
    <property type="match status" value="1"/>
</dbReference>
<evidence type="ECO:0000259" key="4">
    <source>
        <dbReference type="SMART" id="SM00822"/>
    </source>
</evidence>
<proteinExistence type="inferred from homology"/>
<evidence type="ECO:0000313" key="6">
    <source>
        <dbReference type="Proteomes" id="UP000247892"/>
    </source>
</evidence>
<evidence type="ECO:0000256" key="2">
    <source>
        <dbReference type="ARBA" id="ARBA00023002"/>
    </source>
</evidence>
<dbReference type="Proteomes" id="UP000247892">
    <property type="component" value="Unassembled WGS sequence"/>
</dbReference>
<accession>A0A318LHX2</accession>
<dbReference type="SMART" id="SM00822">
    <property type="entry name" value="PKS_KR"/>
    <property type="match status" value="1"/>
</dbReference>
<dbReference type="InterPro" id="IPR002347">
    <property type="entry name" value="SDR_fam"/>
</dbReference>
<sequence>MGQIAVITGGTAGIGLACARKLLDDGGTVVISGRSAERGRKAIAELGAGDRARYIPCDVTDPQQITSLIEETVDEYRRIDVLINNAGGVTDEGKPVSDVDDDALNRAFTLNVNSAFWACRAVLGHMLPRGYGRIVNMSSIAGKTGAAGLAGYTTAKHALIGFTKTLAKEVTTRGVTANAVCPGITDTDMIPRELQGAIETSGADFGQAAAYYTGDLGRMVEPSEVAAFVSVLASPQGGSISGAAISIDGGFTQY</sequence>
<dbReference type="GO" id="GO:0016491">
    <property type="term" value="F:oxidoreductase activity"/>
    <property type="evidence" value="ECO:0007669"/>
    <property type="project" value="UniProtKB-KW"/>
</dbReference>
<dbReference type="FunFam" id="3.40.50.720:FF:000084">
    <property type="entry name" value="Short-chain dehydrogenase reductase"/>
    <property type="match status" value="1"/>
</dbReference>
<dbReference type="CDD" id="cd05233">
    <property type="entry name" value="SDR_c"/>
    <property type="match status" value="1"/>
</dbReference>
<dbReference type="InterPro" id="IPR020904">
    <property type="entry name" value="Sc_DH/Rdtase_CS"/>
</dbReference>
<gene>
    <name evidence="5" type="ORF">BA062_20105</name>
</gene>
<dbReference type="SUPFAM" id="SSF51735">
    <property type="entry name" value="NAD(P)-binding Rossmann-fold domains"/>
    <property type="match status" value="1"/>
</dbReference>
<comment type="similarity">
    <text evidence="1 3">Belongs to the short-chain dehydrogenases/reductases (SDR) family.</text>
</comment>
<name>A0A318LHX2_9PSEU</name>
<evidence type="ECO:0000313" key="5">
    <source>
        <dbReference type="EMBL" id="PXY29509.1"/>
    </source>
</evidence>
<evidence type="ECO:0000256" key="1">
    <source>
        <dbReference type="ARBA" id="ARBA00006484"/>
    </source>
</evidence>
<keyword evidence="6" id="KW-1185">Reference proteome</keyword>
<keyword evidence="2" id="KW-0560">Oxidoreductase</keyword>
<feature type="domain" description="Ketoreductase" evidence="4">
    <location>
        <begin position="3"/>
        <end position="187"/>
    </location>
</feature>
<dbReference type="RefSeq" id="WP_110339117.1">
    <property type="nucleotide sequence ID" value="NZ_JBHVKT010000085.1"/>
</dbReference>
<reference evidence="5 6" key="1">
    <citation type="submission" date="2016-07" db="EMBL/GenBank/DDBJ databases">
        <title>Draft genome sequence of Prauserella sp. YIM 121212, isolated from alkaline soil.</title>
        <authorList>
            <person name="Ruckert C."/>
            <person name="Albersmeier A."/>
            <person name="Jiang C.-L."/>
            <person name="Jiang Y."/>
            <person name="Kalinowski J."/>
            <person name="Schneider O."/>
            <person name="Winkler A."/>
            <person name="Zotchev S.B."/>
        </authorList>
    </citation>
    <scope>NUCLEOTIDE SEQUENCE [LARGE SCALE GENOMIC DNA]</scope>
    <source>
        <strain evidence="5 6">YIM 121212</strain>
    </source>
</reference>
<dbReference type="InterPro" id="IPR036291">
    <property type="entry name" value="NAD(P)-bd_dom_sf"/>
</dbReference>
<dbReference type="EMBL" id="MASU01000008">
    <property type="protein sequence ID" value="PXY29509.1"/>
    <property type="molecule type" value="Genomic_DNA"/>
</dbReference>
<dbReference type="InterPro" id="IPR057326">
    <property type="entry name" value="KR_dom"/>
</dbReference>
<organism evidence="5 6">
    <name type="scientific">Prauserella flavalba</name>
    <dbReference type="NCBI Taxonomy" id="1477506"/>
    <lineage>
        <taxon>Bacteria</taxon>
        <taxon>Bacillati</taxon>
        <taxon>Actinomycetota</taxon>
        <taxon>Actinomycetes</taxon>
        <taxon>Pseudonocardiales</taxon>
        <taxon>Pseudonocardiaceae</taxon>
        <taxon>Prauserella</taxon>
    </lineage>
</organism>
<dbReference type="InterPro" id="IPR050259">
    <property type="entry name" value="SDR"/>
</dbReference>
<dbReference type="OrthoDB" id="4288312at2"/>
<dbReference type="PRINTS" id="PR00081">
    <property type="entry name" value="GDHRDH"/>
</dbReference>
<comment type="caution">
    <text evidence="5">The sequence shown here is derived from an EMBL/GenBank/DDBJ whole genome shotgun (WGS) entry which is preliminary data.</text>
</comment>
<dbReference type="GO" id="GO:0032787">
    <property type="term" value="P:monocarboxylic acid metabolic process"/>
    <property type="evidence" value="ECO:0007669"/>
    <property type="project" value="UniProtKB-ARBA"/>
</dbReference>